<proteinExistence type="inferred from homology"/>
<keyword evidence="5" id="KW-1133">Transmembrane helix</keyword>
<evidence type="ECO:0000256" key="2">
    <source>
        <dbReference type="ARBA" id="ARBA00006339"/>
    </source>
</evidence>
<dbReference type="PANTHER" id="PTHR12137">
    <property type="entry name" value="CARBOHYDRATE SULFOTRANSFERASE"/>
    <property type="match status" value="1"/>
</dbReference>
<comment type="caution">
    <text evidence="9">The sequence shown here is derived from an EMBL/GenBank/DDBJ whole genome shotgun (WGS) entry which is preliminary data.</text>
</comment>
<dbReference type="EMBL" id="ASPP01009190">
    <property type="protein sequence ID" value="ETO24485.1"/>
    <property type="molecule type" value="Genomic_DNA"/>
</dbReference>
<dbReference type="OrthoDB" id="206904at2759"/>
<dbReference type="Proteomes" id="UP000023152">
    <property type="component" value="Unassembled WGS sequence"/>
</dbReference>
<dbReference type="AlphaFoldDB" id="X6NDT8"/>
<dbReference type="PANTHER" id="PTHR12137:SF54">
    <property type="entry name" value="CARBOHYDRATE SULFOTRANSFERASE"/>
    <property type="match status" value="1"/>
</dbReference>
<keyword evidence="7" id="KW-0472">Membrane</keyword>
<evidence type="ECO:0008006" key="11">
    <source>
        <dbReference type="Google" id="ProtNLM"/>
    </source>
</evidence>
<keyword evidence="4" id="KW-0812">Transmembrane</keyword>
<reference evidence="9 10" key="1">
    <citation type="journal article" date="2013" name="Curr. Biol.">
        <title>The Genome of the Foraminiferan Reticulomyxa filosa.</title>
        <authorList>
            <person name="Glockner G."/>
            <person name="Hulsmann N."/>
            <person name="Schleicher M."/>
            <person name="Noegel A.A."/>
            <person name="Eichinger L."/>
            <person name="Gallinger C."/>
            <person name="Pawlowski J."/>
            <person name="Sierra R."/>
            <person name="Euteneuer U."/>
            <person name="Pillet L."/>
            <person name="Moustafa A."/>
            <person name="Platzer M."/>
            <person name="Groth M."/>
            <person name="Szafranski K."/>
            <person name="Schliwa M."/>
        </authorList>
    </citation>
    <scope>NUCLEOTIDE SEQUENCE [LARGE SCALE GENOMIC DNA]</scope>
</reference>
<name>X6NDT8_RETFI</name>
<accession>X6NDT8</accession>
<dbReference type="GO" id="GO:0016051">
    <property type="term" value="P:carbohydrate biosynthetic process"/>
    <property type="evidence" value="ECO:0007669"/>
    <property type="project" value="InterPro"/>
</dbReference>
<keyword evidence="8" id="KW-0325">Glycoprotein</keyword>
<dbReference type="InterPro" id="IPR005331">
    <property type="entry name" value="Sulfotransferase"/>
</dbReference>
<dbReference type="GO" id="GO:0008146">
    <property type="term" value="F:sulfotransferase activity"/>
    <property type="evidence" value="ECO:0007669"/>
    <property type="project" value="InterPro"/>
</dbReference>
<organism evidence="9 10">
    <name type="scientific">Reticulomyxa filosa</name>
    <dbReference type="NCBI Taxonomy" id="46433"/>
    <lineage>
        <taxon>Eukaryota</taxon>
        <taxon>Sar</taxon>
        <taxon>Rhizaria</taxon>
        <taxon>Retaria</taxon>
        <taxon>Foraminifera</taxon>
        <taxon>Monothalamids</taxon>
        <taxon>Reticulomyxidae</taxon>
        <taxon>Reticulomyxa</taxon>
    </lineage>
</organism>
<evidence type="ECO:0000313" key="10">
    <source>
        <dbReference type="Proteomes" id="UP000023152"/>
    </source>
</evidence>
<evidence type="ECO:0000256" key="5">
    <source>
        <dbReference type="ARBA" id="ARBA00022989"/>
    </source>
</evidence>
<dbReference type="InterPro" id="IPR018011">
    <property type="entry name" value="Carb_sulfotrans_8-10"/>
</dbReference>
<evidence type="ECO:0000256" key="3">
    <source>
        <dbReference type="ARBA" id="ARBA00022679"/>
    </source>
</evidence>
<evidence type="ECO:0000256" key="4">
    <source>
        <dbReference type="ARBA" id="ARBA00022692"/>
    </source>
</evidence>
<evidence type="ECO:0000313" key="9">
    <source>
        <dbReference type="EMBL" id="ETO24485.1"/>
    </source>
</evidence>
<keyword evidence="6" id="KW-0333">Golgi apparatus</keyword>
<comment type="similarity">
    <text evidence="2">Belongs to the sulfotransferase 2 family.</text>
</comment>
<evidence type="ECO:0000256" key="7">
    <source>
        <dbReference type="ARBA" id="ARBA00023136"/>
    </source>
</evidence>
<evidence type="ECO:0000256" key="6">
    <source>
        <dbReference type="ARBA" id="ARBA00023034"/>
    </source>
</evidence>
<protein>
    <recommendedName>
        <fullName evidence="11">Carbohydrate sulfotransferase</fullName>
    </recommendedName>
</protein>
<comment type="subcellular location">
    <subcellularLocation>
        <location evidence="1">Golgi apparatus membrane</location>
        <topology evidence="1">Single-pass type II membrane protein</topology>
    </subcellularLocation>
</comment>
<evidence type="ECO:0000256" key="8">
    <source>
        <dbReference type="ARBA" id="ARBA00023180"/>
    </source>
</evidence>
<evidence type="ECO:0000256" key="1">
    <source>
        <dbReference type="ARBA" id="ARBA00004323"/>
    </source>
</evidence>
<gene>
    <name evidence="9" type="ORF">RFI_12672</name>
</gene>
<sequence>MNATNKTLTIVQDYETSYVFGFRRDRSPEVSPFVFLPQKFVFCGIAKNAISMWKMVFLRMLGKPWWLPAQKDVHAWETGINNYRMWSRSSSEMSKILHDKNFHKAVFIRDPLERALSALLDKVEKEPYFVCLSSPPPFFFFLIFSSYKKQKNDRPQHMYCDLYKYRDLYTVYDFRNKSHRKLFLEKVQLYESVGKDKWHSDDHDPNVTDKKNTVGHSIMSFDVVEKRHAKQAGNKVTQHFTMQLVAHLLDFYRMDYILFDLPLPQWICDLFDSNFVSQKLQKNKPWQQLKKEEKHGVSVHYHFLVQMYSTIRTFPSHLQPSCMGALQQCISNGICVPTNINGTATKRGSTVLGGGKL</sequence>
<dbReference type="Pfam" id="PF03567">
    <property type="entry name" value="Sulfotransfer_2"/>
    <property type="match status" value="1"/>
</dbReference>
<keyword evidence="3" id="KW-0808">Transferase</keyword>
<keyword evidence="10" id="KW-1185">Reference proteome</keyword>
<dbReference type="GO" id="GO:0000139">
    <property type="term" value="C:Golgi membrane"/>
    <property type="evidence" value="ECO:0007669"/>
    <property type="project" value="UniProtKB-SubCell"/>
</dbReference>